<dbReference type="InterPro" id="IPR036390">
    <property type="entry name" value="WH_DNA-bd_sf"/>
</dbReference>
<dbReference type="Gene3D" id="1.10.10.10">
    <property type="entry name" value="Winged helix-like DNA-binding domain superfamily/Winged helix DNA-binding domain"/>
    <property type="match status" value="1"/>
</dbReference>
<evidence type="ECO:0000313" key="7">
    <source>
        <dbReference type="EMBL" id="GGB81716.1"/>
    </source>
</evidence>
<gene>
    <name evidence="7" type="ORF">GCM10011352_04350</name>
</gene>
<keyword evidence="3" id="KW-0238">DNA-binding</keyword>
<dbReference type="SUPFAM" id="SSF53850">
    <property type="entry name" value="Periplasmic binding protein-like II"/>
    <property type="match status" value="1"/>
</dbReference>
<sequence>MELRQLKYFVELARAGSMSRAATLLSVAQPAISRQLRSLEEEMGLALFTRTGRGVELTDAGRVLLERANSIIENVNELSEEVRGLKGVVSGKVRIGLPPTESQFFAAPLVLRINEKYPNVSLQIVEAFSGDVNEWLATGRIDLALFYKTSRSLQVICEGLVDESLYLVSSRPFIGNDRDLSFEEISEFKLILPSARHGLRSIIERVAVQFNVALDVKFEVDSFLAIKDLVRESVGFTVLPYMSVKHEVELKELYVRRISPTQMCRSLVMSMSTQHTLTQATRTVARESRELVHELVKAGAWVGVI</sequence>
<name>A0ABQ1K1S8_9GAMM</name>
<dbReference type="PRINTS" id="PR00039">
    <property type="entry name" value="HTHLYSR"/>
</dbReference>
<proteinExistence type="inferred from homology"/>
<feature type="domain" description="HTH lysR-type" evidence="6">
    <location>
        <begin position="1"/>
        <end position="58"/>
    </location>
</feature>
<dbReference type="PANTHER" id="PTHR30293:SF0">
    <property type="entry name" value="NITROGEN ASSIMILATION REGULATORY PROTEIN NAC"/>
    <property type="match status" value="1"/>
</dbReference>
<dbReference type="EMBL" id="BMIJ01000001">
    <property type="protein sequence ID" value="GGB81716.1"/>
    <property type="molecule type" value="Genomic_DNA"/>
</dbReference>
<dbReference type="Gene3D" id="3.40.190.290">
    <property type="match status" value="1"/>
</dbReference>
<comment type="caution">
    <text evidence="7">The sequence shown here is derived from an EMBL/GenBank/DDBJ whole genome shotgun (WGS) entry which is preliminary data.</text>
</comment>
<protein>
    <submittedName>
        <fullName evidence="7">Transcriptional regulator</fullName>
    </submittedName>
</protein>
<dbReference type="Pfam" id="PF00126">
    <property type="entry name" value="HTH_1"/>
    <property type="match status" value="1"/>
</dbReference>
<dbReference type="Pfam" id="PF03466">
    <property type="entry name" value="LysR_substrate"/>
    <property type="match status" value="1"/>
</dbReference>
<dbReference type="Proteomes" id="UP000629025">
    <property type="component" value="Unassembled WGS sequence"/>
</dbReference>
<dbReference type="InterPro" id="IPR005119">
    <property type="entry name" value="LysR_subst-bd"/>
</dbReference>
<evidence type="ECO:0000256" key="4">
    <source>
        <dbReference type="ARBA" id="ARBA00023159"/>
    </source>
</evidence>
<keyword evidence="4" id="KW-0010">Activator</keyword>
<evidence type="ECO:0000259" key="6">
    <source>
        <dbReference type="PROSITE" id="PS50931"/>
    </source>
</evidence>
<evidence type="ECO:0000256" key="3">
    <source>
        <dbReference type="ARBA" id="ARBA00023125"/>
    </source>
</evidence>
<dbReference type="InterPro" id="IPR036388">
    <property type="entry name" value="WH-like_DNA-bd_sf"/>
</dbReference>
<comment type="similarity">
    <text evidence="1">Belongs to the LysR transcriptional regulatory family.</text>
</comment>
<keyword evidence="5" id="KW-0804">Transcription</keyword>
<keyword evidence="8" id="KW-1185">Reference proteome</keyword>
<dbReference type="InterPro" id="IPR000847">
    <property type="entry name" value="LysR_HTH_N"/>
</dbReference>
<evidence type="ECO:0000256" key="2">
    <source>
        <dbReference type="ARBA" id="ARBA00023015"/>
    </source>
</evidence>
<evidence type="ECO:0000256" key="5">
    <source>
        <dbReference type="ARBA" id="ARBA00023163"/>
    </source>
</evidence>
<accession>A0ABQ1K1S8</accession>
<evidence type="ECO:0000313" key="8">
    <source>
        <dbReference type="Proteomes" id="UP000629025"/>
    </source>
</evidence>
<organism evidence="7 8">
    <name type="scientific">Marinobacterium zhoushanense</name>
    <dbReference type="NCBI Taxonomy" id="1679163"/>
    <lineage>
        <taxon>Bacteria</taxon>
        <taxon>Pseudomonadati</taxon>
        <taxon>Pseudomonadota</taxon>
        <taxon>Gammaproteobacteria</taxon>
        <taxon>Oceanospirillales</taxon>
        <taxon>Oceanospirillaceae</taxon>
        <taxon>Marinobacterium</taxon>
    </lineage>
</organism>
<keyword evidence="2" id="KW-0805">Transcription regulation</keyword>
<reference evidence="8" key="1">
    <citation type="journal article" date="2019" name="Int. J. Syst. Evol. Microbiol.">
        <title>The Global Catalogue of Microorganisms (GCM) 10K type strain sequencing project: providing services to taxonomists for standard genome sequencing and annotation.</title>
        <authorList>
            <consortium name="The Broad Institute Genomics Platform"/>
            <consortium name="The Broad Institute Genome Sequencing Center for Infectious Disease"/>
            <person name="Wu L."/>
            <person name="Ma J."/>
        </authorList>
    </citation>
    <scope>NUCLEOTIDE SEQUENCE [LARGE SCALE GENOMIC DNA]</scope>
    <source>
        <strain evidence="8">CGMCC 1.15341</strain>
    </source>
</reference>
<dbReference type="PANTHER" id="PTHR30293">
    <property type="entry name" value="TRANSCRIPTIONAL REGULATORY PROTEIN NAC-RELATED"/>
    <property type="match status" value="1"/>
</dbReference>
<evidence type="ECO:0000256" key="1">
    <source>
        <dbReference type="ARBA" id="ARBA00009437"/>
    </source>
</evidence>
<dbReference type="PROSITE" id="PS50931">
    <property type="entry name" value="HTH_LYSR"/>
    <property type="match status" value="1"/>
</dbReference>
<dbReference type="SUPFAM" id="SSF46785">
    <property type="entry name" value="Winged helix' DNA-binding domain"/>
    <property type="match status" value="1"/>
</dbReference>